<dbReference type="Gene3D" id="1.25.40.380">
    <property type="entry name" value="Protein of unknown function DUF1810"/>
    <property type="match status" value="1"/>
</dbReference>
<dbReference type="RefSeq" id="WP_377976975.1">
    <property type="nucleotide sequence ID" value="NZ_JBBKYA010000004.1"/>
</dbReference>
<proteinExistence type="predicted"/>
<organism evidence="1 2">
    <name type="scientific">Aquirufa echingensis</name>
    <dbReference type="NCBI Taxonomy" id="3096516"/>
    <lineage>
        <taxon>Bacteria</taxon>
        <taxon>Pseudomonadati</taxon>
        <taxon>Bacteroidota</taxon>
        <taxon>Cytophagia</taxon>
        <taxon>Cytophagales</taxon>
        <taxon>Flectobacillaceae</taxon>
        <taxon>Aquirufa</taxon>
    </lineage>
</organism>
<protein>
    <submittedName>
        <fullName evidence="1">DUF1810 domain-containing protein</fullName>
    </submittedName>
</protein>
<dbReference type="InterPro" id="IPR036287">
    <property type="entry name" value="Rv1873-like_sf"/>
</dbReference>
<dbReference type="EMBL" id="JBBKYA010000004">
    <property type="protein sequence ID" value="MFD3276537.1"/>
    <property type="molecule type" value="Genomic_DNA"/>
</dbReference>
<reference evidence="1 2" key="1">
    <citation type="submission" date="2024-03" db="EMBL/GenBank/DDBJ databases">
        <title>Aquirufa genome sequencing.</title>
        <authorList>
            <person name="Pitt A."/>
            <person name="Hahn M.W."/>
        </authorList>
    </citation>
    <scope>NUCLEOTIDE SEQUENCE [LARGE SCALE GENOMIC DNA]</scope>
    <source>
        <strain evidence="1 2">PLAD-142S6K</strain>
    </source>
</reference>
<name>A0ABW6D3F1_9BACT</name>
<sequence>MAILGGLPKVARFDQNFEQLIDKIAMDSYNLNRFLLAQENTYDQALREIQSGHKMSHWMWFVFPQLKGLGTSYNSTFYGISGREEAETFLAHPVLGPRLIEISKALLAHTDKPIQQIFGHTDSLKLKSSMELFGTLPGAHQVFNEIRMRFFGETNK</sequence>
<keyword evidence="2" id="KW-1185">Reference proteome</keyword>
<dbReference type="InterPro" id="IPR014937">
    <property type="entry name" value="DUF1810"/>
</dbReference>
<accession>A0ABW6D3F1</accession>
<comment type="caution">
    <text evidence="1">The sequence shown here is derived from an EMBL/GenBank/DDBJ whole genome shotgun (WGS) entry which is preliminary data.</text>
</comment>
<gene>
    <name evidence="1" type="ORF">SKC38_09890</name>
</gene>
<dbReference type="SUPFAM" id="SSF140736">
    <property type="entry name" value="Rv1873-like"/>
    <property type="match status" value="1"/>
</dbReference>
<dbReference type="Pfam" id="PF08837">
    <property type="entry name" value="DUF1810"/>
    <property type="match status" value="1"/>
</dbReference>
<dbReference type="PIRSF" id="PIRSF008546">
    <property type="entry name" value="UCP008546"/>
    <property type="match status" value="1"/>
</dbReference>
<dbReference type="Proteomes" id="UP001598114">
    <property type="component" value="Unassembled WGS sequence"/>
</dbReference>
<evidence type="ECO:0000313" key="2">
    <source>
        <dbReference type="Proteomes" id="UP001598114"/>
    </source>
</evidence>
<evidence type="ECO:0000313" key="1">
    <source>
        <dbReference type="EMBL" id="MFD3276537.1"/>
    </source>
</evidence>